<feature type="transmembrane region" description="Helical" evidence="5">
    <location>
        <begin position="150"/>
        <end position="169"/>
    </location>
</feature>
<feature type="transmembrane region" description="Helical" evidence="5">
    <location>
        <begin position="261"/>
        <end position="287"/>
    </location>
</feature>
<dbReference type="EMBL" id="JTDF01001072">
    <property type="protein sequence ID" value="KAF8570533.1"/>
    <property type="molecule type" value="Genomic_DNA"/>
</dbReference>
<reference evidence="7 8" key="1">
    <citation type="submission" date="2019-07" db="EMBL/GenBank/DDBJ databases">
        <title>Annotation for the trematode Paragonimus westermani.</title>
        <authorList>
            <person name="Choi Y.-J."/>
        </authorList>
    </citation>
    <scope>NUCLEOTIDE SEQUENCE [LARGE SCALE GENOMIC DNA]</scope>
    <source>
        <strain evidence="7">180907_Pwestermani</strain>
    </source>
</reference>
<evidence type="ECO:0000256" key="2">
    <source>
        <dbReference type="ARBA" id="ARBA00022692"/>
    </source>
</evidence>
<dbReference type="AlphaFoldDB" id="A0A8T0DS12"/>
<keyword evidence="8" id="KW-1185">Reference proteome</keyword>
<dbReference type="OrthoDB" id="3900342at2759"/>
<dbReference type="InterPro" id="IPR004841">
    <property type="entry name" value="AA-permease/SLC12A_dom"/>
</dbReference>
<evidence type="ECO:0000313" key="8">
    <source>
        <dbReference type="Proteomes" id="UP000699462"/>
    </source>
</evidence>
<organism evidence="7 8">
    <name type="scientific">Paragonimus westermani</name>
    <dbReference type="NCBI Taxonomy" id="34504"/>
    <lineage>
        <taxon>Eukaryota</taxon>
        <taxon>Metazoa</taxon>
        <taxon>Spiralia</taxon>
        <taxon>Lophotrochozoa</taxon>
        <taxon>Platyhelminthes</taxon>
        <taxon>Trematoda</taxon>
        <taxon>Digenea</taxon>
        <taxon>Plagiorchiida</taxon>
        <taxon>Troglotremata</taxon>
        <taxon>Troglotrematidae</taxon>
        <taxon>Paragonimus</taxon>
    </lineage>
</organism>
<dbReference type="Proteomes" id="UP000699462">
    <property type="component" value="Unassembled WGS sequence"/>
</dbReference>
<keyword evidence="2 5" id="KW-0812">Transmembrane</keyword>
<evidence type="ECO:0000256" key="1">
    <source>
        <dbReference type="ARBA" id="ARBA00004141"/>
    </source>
</evidence>
<sequence>MGVDVYCTSSNIKTFVNNLSRKKLLTFGDLSKTQLSRCLSTVDLTALGKEVDLDLFPHIGIGSTLGAGVYVVVGEVARNSAGPGVILSFLIAALSSILSGEIDSTSTKILRTASVARAWSSNFDGLVNNKLSDCFSEHFPMNSTILSNHVDPFAFGITLLVTAVLTLGAQESSFINNLFTLVNLGVISYVAITGCFRVNFANWQVDPASKPLPEGFAVHCLLIPGNAKVKCGRTCFSQSSNLIFLQLTGEEVRNPQRSIPIAIMVCLSICFVAYATVSAVMTLLIPYYTIPVDAALPYAFDQVGWNVARYIIAVGAICALTTRQVFFPV</sequence>
<feature type="transmembrane region" description="Helical" evidence="5">
    <location>
        <begin position="307"/>
        <end position="326"/>
    </location>
</feature>
<evidence type="ECO:0000259" key="6">
    <source>
        <dbReference type="Pfam" id="PF00324"/>
    </source>
</evidence>
<comment type="subcellular location">
    <subcellularLocation>
        <location evidence="1">Membrane</location>
        <topology evidence="1">Multi-pass membrane protein</topology>
    </subcellularLocation>
</comment>
<name>A0A8T0DS12_9TREM</name>
<evidence type="ECO:0000256" key="5">
    <source>
        <dbReference type="SAM" id="Phobius"/>
    </source>
</evidence>
<feature type="domain" description="Amino acid permease/ SLC12A" evidence="6">
    <location>
        <begin position="245"/>
        <end position="320"/>
    </location>
</feature>
<dbReference type="Gene3D" id="1.20.1740.10">
    <property type="entry name" value="Amino acid/polyamine transporter I"/>
    <property type="match status" value="1"/>
</dbReference>
<evidence type="ECO:0000256" key="3">
    <source>
        <dbReference type="ARBA" id="ARBA00022989"/>
    </source>
</evidence>
<evidence type="ECO:0000313" key="7">
    <source>
        <dbReference type="EMBL" id="KAF8570533.1"/>
    </source>
</evidence>
<dbReference type="GO" id="GO:0005886">
    <property type="term" value="C:plasma membrane"/>
    <property type="evidence" value="ECO:0007669"/>
    <property type="project" value="TreeGrafter"/>
</dbReference>
<protein>
    <recommendedName>
        <fullName evidence="6">Amino acid permease/ SLC12A domain-containing protein</fullName>
    </recommendedName>
</protein>
<comment type="caution">
    <text evidence="7">The sequence shown here is derived from an EMBL/GenBank/DDBJ whole genome shotgun (WGS) entry which is preliminary data.</text>
</comment>
<dbReference type="Pfam" id="PF00324">
    <property type="entry name" value="AA_permease"/>
    <property type="match status" value="1"/>
</dbReference>
<feature type="transmembrane region" description="Helical" evidence="5">
    <location>
        <begin position="181"/>
        <end position="200"/>
    </location>
</feature>
<keyword evidence="3 5" id="KW-1133">Transmembrane helix</keyword>
<keyword evidence="4 5" id="KW-0472">Membrane</keyword>
<accession>A0A8T0DS12</accession>
<evidence type="ECO:0000256" key="4">
    <source>
        <dbReference type="ARBA" id="ARBA00023136"/>
    </source>
</evidence>
<gene>
    <name evidence="7" type="ORF">P879_00613</name>
</gene>
<dbReference type="PANTHER" id="PTHR43243">
    <property type="entry name" value="INNER MEMBRANE TRANSPORTER YGJI-RELATED"/>
    <property type="match status" value="1"/>
</dbReference>
<dbReference type="GO" id="GO:0015171">
    <property type="term" value="F:amino acid transmembrane transporter activity"/>
    <property type="evidence" value="ECO:0007669"/>
    <property type="project" value="TreeGrafter"/>
</dbReference>
<dbReference type="PANTHER" id="PTHR43243:SF105">
    <property type="entry name" value="CATIONIC AMINO ACID TRANSPORTER C-TERMINAL DOMAIN-CONTAINING PROTEIN"/>
    <property type="match status" value="1"/>
</dbReference>
<proteinExistence type="predicted"/>